<accession>S0GIJ2</accession>
<dbReference type="InterPro" id="IPR011042">
    <property type="entry name" value="6-blade_b-propeller_TolB-like"/>
</dbReference>
<keyword evidence="4" id="KW-1185">Reference proteome</keyword>
<proteinExistence type="inferred from homology"/>
<dbReference type="Gene3D" id="2.120.10.30">
    <property type="entry name" value="TolB, C-terminal domain"/>
    <property type="match status" value="2"/>
</dbReference>
<dbReference type="PATRIC" id="fig|1235789.3.peg.2808"/>
<dbReference type="RefSeq" id="WP_010802039.1">
    <property type="nucleotide sequence ID" value="NZ_KE159519.1"/>
</dbReference>
<comment type="caution">
    <text evidence="3">The sequence shown here is derived from an EMBL/GenBank/DDBJ whole genome shotgun (WGS) entry which is preliminary data.</text>
</comment>
<dbReference type="HOGENOM" id="CLU_042630_0_0_10"/>
<feature type="signal peptide" evidence="2">
    <location>
        <begin position="1"/>
        <end position="17"/>
    </location>
</feature>
<feature type="chain" id="PRO_5004487674" evidence="2">
    <location>
        <begin position="18"/>
        <end position="488"/>
    </location>
</feature>
<comment type="similarity">
    <text evidence="1">Belongs to the TolB family.</text>
</comment>
<dbReference type="Pfam" id="PF07676">
    <property type="entry name" value="PD40"/>
    <property type="match status" value="3"/>
</dbReference>
<sequence length="488" mass="55196">MKKNLLPLLLSAALAFAAACGKTDIRIAEETTRTADIFPDYRDVTIPCNIAPLNFSYQGKEECRLIVSGTDGETQLEAEDGLIVFPPAFWRQLTGHNKGKDVKLTLAILSEGKWKALKPFHFHIAADPIDPYLSYRLVPPGYEGWKKMGIYQRDLQTYEQTPLYENHLTDGNCVNCHAYCDRDPGRMLFHARAGFDGTVVIRGGEAVRLDTQSDPVSGPLAYPAWHPSGRYVAFSVNRTRQNFLNSHPDRIEVYDTASDVVVYDLETRHLVRSPLLASPSAFETFPVFSPDGKSLYFCSARAVEPLPARYKEVRYDLCRIAFDPADSSFGPVVDTLCNASSRGKSVSFPRVSPNGRFLALALHDHGTFSIWHKDADLYMLDLRTGDLSPLAEANSDDVESYHSWSDNSRWMVFSSRRTDGLYTRPFITYIDSCGRAYKPFLLPQKDPLVYYMRLMYSYNIPELTSGKVEIDKHEIVRLLRNCTPKRLK</sequence>
<protein>
    <submittedName>
        <fullName evidence="3">Uncharacterized protein</fullName>
    </submittedName>
</protein>
<evidence type="ECO:0000256" key="2">
    <source>
        <dbReference type="SAM" id="SignalP"/>
    </source>
</evidence>
<dbReference type="SUPFAM" id="SSF82171">
    <property type="entry name" value="DPP6 N-terminal domain-like"/>
    <property type="match status" value="1"/>
</dbReference>
<organism evidence="3 4">
    <name type="scientific">Parabacteroides goldsteinii dnLKV18</name>
    <dbReference type="NCBI Taxonomy" id="1235789"/>
    <lineage>
        <taxon>Bacteria</taxon>
        <taxon>Pseudomonadati</taxon>
        <taxon>Bacteroidota</taxon>
        <taxon>Bacteroidia</taxon>
        <taxon>Bacteroidales</taxon>
        <taxon>Tannerellaceae</taxon>
        <taxon>Parabacteroides</taxon>
    </lineage>
</organism>
<evidence type="ECO:0000313" key="4">
    <source>
        <dbReference type="Proteomes" id="UP000014140"/>
    </source>
</evidence>
<dbReference type="PANTHER" id="PTHR36842">
    <property type="entry name" value="PROTEIN TOLB HOMOLOG"/>
    <property type="match status" value="1"/>
</dbReference>
<name>S0GIJ2_9BACT</name>
<gene>
    <name evidence="3" type="ORF">C803_02818</name>
</gene>
<evidence type="ECO:0000313" key="3">
    <source>
        <dbReference type="EMBL" id="EOS17804.1"/>
    </source>
</evidence>
<dbReference type="EMBL" id="ASSQ01000013">
    <property type="protein sequence ID" value="EOS17804.1"/>
    <property type="molecule type" value="Genomic_DNA"/>
</dbReference>
<dbReference type="Proteomes" id="UP000014140">
    <property type="component" value="Unassembled WGS sequence"/>
</dbReference>
<reference evidence="3 4" key="1">
    <citation type="submission" date="2013-04" db="EMBL/GenBank/DDBJ databases">
        <title>The Genome Sequence of Parabacteroides goldsteinii dnLKV18.</title>
        <authorList>
            <consortium name="The Broad Institute Genomics Platform"/>
            <consortium name="The Broad Institute Genome Sequencing Center for Infectious Disease"/>
            <person name="Earl A."/>
            <person name="Xavier R."/>
            <person name="Kuhn K."/>
            <person name="Stappenbeck T."/>
            <person name="Walker B."/>
            <person name="Young S."/>
            <person name="Zeng Q."/>
            <person name="Gargeya S."/>
            <person name="Fitzgerald M."/>
            <person name="Haas B."/>
            <person name="Abouelleil A."/>
            <person name="Allen A.W."/>
            <person name="Alvarado L."/>
            <person name="Arachchi H.M."/>
            <person name="Berlin A.M."/>
            <person name="Chapman S.B."/>
            <person name="Gainer-Dewar J."/>
            <person name="Goldberg J."/>
            <person name="Griggs A."/>
            <person name="Gujja S."/>
            <person name="Hansen M."/>
            <person name="Howarth C."/>
            <person name="Imamovic A."/>
            <person name="Ireland A."/>
            <person name="Larimer J."/>
            <person name="McCowan C."/>
            <person name="Murphy C."/>
            <person name="Pearson M."/>
            <person name="Poon T.W."/>
            <person name="Priest M."/>
            <person name="Roberts A."/>
            <person name="Saif S."/>
            <person name="Shea T."/>
            <person name="Sisk P."/>
            <person name="Sykes S."/>
            <person name="Wortman J."/>
            <person name="Nusbaum C."/>
            <person name="Birren B."/>
        </authorList>
    </citation>
    <scope>NUCLEOTIDE SEQUENCE [LARGE SCALE GENOMIC DNA]</scope>
    <source>
        <strain evidence="4">dnLKV18</strain>
    </source>
</reference>
<dbReference type="PROSITE" id="PS51257">
    <property type="entry name" value="PROKAR_LIPOPROTEIN"/>
    <property type="match status" value="1"/>
</dbReference>
<keyword evidence="2" id="KW-0732">Signal</keyword>
<evidence type="ECO:0000256" key="1">
    <source>
        <dbReference type="ARBA" id="ARBA00009820"/>
    </source>
</evidence>
<dbReference type="InterPro" id="IPR011659">
    <property type="entry name" value="WD40"/>
</dbReference>
<dbReference type="AlphaFoldDB" id="S0GIJ2"/>